<comment type="similarity">
    <text evidence="5 6">Belongs to the XseA family.</text>
</comment>
<dbReference type="HOGENOM" id="CLU_023625_2_0_0"/>
<name>B9K851_THENN</name>
<organism evidence="9 10">
    <name type="scientific">Thermotoga neapolitana (strain ATCC 49049 / DSM 4359 / NBRC 107923 / NS-E)</name>
    <dbReference type="NCBI Taxonomy" id="309803"/>
    <lineage>
        <taxon>Bacteria</taxon>
        <taxon>Thermotogati</taxon>
        <taxon>Thermotogota</taxon>
        <taxon>Thermotogae</taxon>
        <taxon>Thermotogales</taxon>
        <taxon>Thermotogaceae</taxon>
        <taxon>Thermotoga</taxon>
    </lineage>
</organism>
<evidence type="ECO:0000256" key="4">
    <source>
        <dbReference type="ARBA" id="ARBA00022839"/>
    </source>
</evidence>
<evidence type="ECO:0000259" key="7">
    <source>
        <dbReference type="Pfam" id="PF02601"/>
    </source>
</evidence>
<comment type="subunit">
    <text evidence="5">Heterooligomer composed of large and small subunits.</text>
</comment>
<evidence type="ECO:0000256" key="6">
    <source>
        <dbReference type="RuleBase" id="RU004355"/>
    </source>
</evidence>
<dbReference type="eggNOG" id="COG1570">
    <property type="taxonomic scope" value="Bacteria"/>
</dbReference>
<sequence>MREIVYTVTEISEYIKKLLEEDPYLVNVSVYGEITNVRPRKGHIFFSLVDENAKLDCVLFGGDNMGIRLQEGKMALVDGSISVYTPHGTYRFVCSNIRYLDHIGTYQMKFETTLKKLLEEGLLYRPKRPLPRFPRRIGVITSRSSAAFHDVIRTAKERKSPVEIYLFHTSVQGDSAKKELIEALRKANEYDLDLVLIVRGGGSREDLWVFNEEEVVREILKMKHPVVTGIGHEIDRVIADFVADVSMHTPTGAAEYVLPDLRDVHEELKNLYERMKDAVLEKITREEERLNRLFHYIKAAAKRKYEINKLTAIRVKEMAGKLRSLVLNSVRRKQERVEHLFRVLESLKPTRFLDKGFVLVKKEGKIVKEAASLNSGDIVFLIFRDGEKKARVI</sequence>
<keyword evidence="10" id="KW-1185">Reference proteome</keyword>
<feature type="domain" description="Exonuclease VII large subunit C-terminal" evidence="7">
    <location>
        <begin position="312"/>
        <end position="390"/>
    </location>
</feature>
<dbReference type="EC" id="3.1.11.6" evidence="5"/>
<gene>
    <name evidence="5" type="primary">xseA</name>
    <name evidence="9" type="ordered locus">CTN_0958</name>
</gene>
<dbReference type="EMBL" id="CP000916">
    <property type="protein sequence ID" value="ACM23134.1"/>
    <property type="molecule type" value="Genomic_DNA"/>
</dbReference>
<dbReference type="InterPro" id="IPR025824">
    <property type="entry name" value="OB-fold_nuc-bd_dom"/>
</dbReference>
<dbReference type="KEGG" id="tna:CTN_0958"/>
<comment type="subcellular location">
    <subcellularLocation>
        <location evidence="5 6">Cytoplasm</location>
    </subcellularLocation>
</comment>
<dbReference type="GO" id="GO:0008855">
    <property type="term" value="F:exodeoxyribonuclease VII activity"/>
    <property type="evidence" value="ECO:0007669"/>
    <property type="project" value="UniProtKB-UniRule"/>
</dbReference>
<feature type="domain" description="OB-fold nucleic acid binding" evidence="8">
    <location>
        <begin position="6"/>
        <end position="98"/>
    </location>
</feature>
<dbReference type="GO" id="GO:0003676">
    <property type="term" value="F:nucleic acid binding"/>
    <property type="evidence" value="ECO:0007669"/>
    <property type="project" value="InterPro"/>
</dbReference>
<dbReference type="InterPro" id="IPR003753">
    <property type="entry name" value="Exonuc_VII_L"/>
</dbReference>
<dbReference type="PANTHER" id="PTHR30008:SF0">
    <property type="entry name" value="EXODEOXYRIBONUCLEASE 7 LARGE SUBUNIT"/>
    <property type="match status" value="1"/>
</dbReference>
<dbReference type="GO" id="GO:0005737">
    <property type="term" value="C:cytoplasm"/>
    <property type="evidence" value="ECO:0007669"/>
    <property type="project" value="UniProtKB-SubCell"/>
</dbReference>
<dbReference type="NCBIfam" id="TIGR00237">
    <property type="entry name" value="xseA"/>
    <property type="match status" value="1"/>
</dbReference>
<accession>B9K851</accession>
<evidence type="ECO:0000256" key="5">
    <source>
        <dbReference type="HAMAP-Rule" id="MF_00378"/>
    </source>
</evidence>
<reference evidence="9 10" key="1">
    <citation type="journal article" date="2009" name="Biosci. Biotechnol. Biochem.">
        <title>WeGAS: a web-based microbial genome annotation system.</title>
        <authorList>
            <person name="Lee D."/>
            <person name="Seo H."/>
            <person name="Park C."/>
            <person name="Park K."/>
        </authorList>
    </citation>
    <scope>NUCLEOTIDE SEQUENCE [LARGE SCALE GENOMIC DNA]</scope>
    <source>
        <strain evidence="10">ATCC 49049 / DSM 4359 / NBRC 107923 / NS-E</strain>
    </source>
</reference>
<protein>
    <recommendedName>
        <fullName evidence="5">Exodeoxyribonuclease 7 large subunit</fullName>
        <ecNumber evidence="5">3.1.11.6</ecNumber>
    </recommendedName>
    <alternativeName>
        <fullName evidence="5">Exodeoxyribonuclease VII large subunit</fullName>
        <shortName evidence="5">Exonuclease VII large subunit</shortName>
    </alternativeName>
</protein>
<comment type="function">
    <text evidence="5">Bidirectionally degrades single-stranded DNA into large acid-insoluble oligonucleotides, which are then degraded further into small acid-soluble oligonucleotides.</text>
</comment>
<keyword evidence="2 5" id="KW-0540">Nuclease</keyword>
<dbReference type="STRING" id="309803.CTN_0958"/>
<dbReference type="Pfam" id="PF02601">
    <property type="entry name" value="Exonuc_VII_L"/>
    <property type="match status" value="2"/>
</dbReference>
<dbReference type="HAMAP" id="MF_00378">
    <property type="entry name" value="Exonuc_7_L"/>
    <property type="match status" value="1"/>
</dbReference>
<dbReference type="Pfam" id="PF13742">
    <property type="entry name" value="tRNA_anti_2"/>
    <property type="match status" value="1"/>
</dbReference>
<comment type="catalytic activity">
    <reaction evidence="5 6">
        <text>Exonucleolytic cleavage in either 5'- to 3'- or 3'- to 5'-direction to yield nucleoside 5'-phosphates.</text>
        <dbReference type="EC" id="3.1.11.6"/>
    </reaction>
</comment>
<dbReference type="CDD" id="cd04489">
    <property type="entry name" value="ExoVII_LU_OBF"/>
    <property type="match status" value="1"/>
</dbReference>
<proteinExistence type="inferred from homology"/>
<keyword evidence="4 5" id="KW-0269">Exonuclease</keyword>
<keyword evidence="3 5" id="KW-0378">Hydrolase</keyword>
<dbReference type="GO" id="GO:0006308">
    <property type="term" value="P:DNA catabolic process"/>
    <property type="evidence" value="ECO:0007669"/>
    <property type="project" value="UniProtKB-UniRule"/>
</dbReference>
<evidence type="ECO:0000256" key="2">
    <source>
        <dbReference type="ARBA" id="ARBA00022722"/>
    </source>
</evidence>
<dbReference type="PANTHER" id="PTHR30008">
    <property type="entry name" value="EXODEOXYRIBONUCLEASE 7 LARGE SUBUNIT"/>
    <property type="match status" value="1"/>
</dbReference>
<dbReference type="GO" id="GO:0009318">
    <property type="term" value="C:exodeoxyribonuclease VII complex"/>
    <property type="evidence" value="ECO:0007669"/>
    <property type="project" value="UniProtKB-UniRule"/>
</dbReference>
<evidence type="ECO:0000259" key="8">
    <source>
        <dbReference type="Pfam" id="PF13742"/>
    </source>
</evidence>
<evidence type="ECO:0000256" key="3">
    <source>
        <dbReference type="ARBA" id="ARBA00022801"/>
    </source>
</evidence>
<evidence type="ECO:0000313" key="10">
    <source>
        <dbReference type="Proteomes" id="UP000000445"/>
    </source>
</evidence>
<keyword evidence="1 5" id="KW-0963">Cytoplasm</keyword>
<feature type="domain" description="Exonuclease VII large subunit C-terminal" evidence="7">
    <location>
        <begin position="127"/>
        <end position="305"/>
    </location>
</feature>
<dbReference type="Proteomes" id="UP000000445">
    <property type="component" value="Chromosome"/>
</dbReference>
<dbReference type="RefSeq" id="WP_015919451.1">
    <property type="nucleotide sequence ID" value="NC_011978.1"/>
</dbReference>
<evidence type="ECO:0000313" key="9">
    <source>
        <dbReference type="EMBL" id="ACM23134.1"/>
    </source>
</evidence>
<dbReference type="InterPro" id="IPR020579">
    <property type="entry name" value="Exonuc_VII_lsu_C"/>
</dbReference>
<evidence type="ECO:0000256" key="1">
    <source>
        <dbReference type="ARBA" id="ARBA00022490"/>
    </source>
</evidence>
<dbReference type="AlphaFoldDB" id="B9K851"/>